<dbReference type="GO" id="GO:0004567">
    <property type="term" value="F:beta-mannosidase activity"/>
    <property type="evidence" value="ECO:0007669"/>
    <property type="project" value="UniProtKB-EC"/>
</dbReference>
<dbReference type="InterPro" id="IPR017853">
    <property type="entry name" value="GH"/>
</dbReference>
<evidence type="ECO:0000256" key="12">
    <source>
        <dbReference type="SAM" id="SignalP"/>
    </source>
</evidence>
<keyword evidence="9" id="KW-0325">Glycoprotein</keyword>
<reference evidence="16" key="2">
    <citation type="submission" date="2015-01" db="EMBL/GenBank/DDBJ databases">
        <title>Evolutionary Origins and Diversification of the Mycorrhizal Mutualists.</title>
        <authorList>
            <consortium name="DOE Joint Genome Institute"/>
            <consortium name="Mycorrhizal Genomics Consortium"/>
            <person name="Kohler A."/>
            <person name="Kuo A."/>
            <person name="Nagy L.G."/>
            <person name="Floudas D."/>
            <person name="Copeland A."/>
            <person name="Barry K.W."/>
            <person name="Cichocki N."/>
            <person name="Veneault-Fourrey C."/>
            <person name="LaButti K."/>
            <person name="Lindquist E.A."/>
            <person name="Lipzen A."/>
            <person name="Lundell T."/>
            <person name="Morin E."/>
            <person name="Murat C."/>
            <person name="Riley R."/>
            <person name="Ohm R."/>
            <person name="Sun H."/>
            <person name="Tunlid A."/>
            <person name="Henrissat B."/>
            <person name="Grigoriev I.V."/>
            <person name="Hibbett D.S."/>
            <person name="Martin F."/>
        </authorList>
    </citation>
    <scope>NUCLEOTIDE SEQUENCE [LARGE SCALE GENOMIC DNA]</scope>
    <source>
        <strain evidence="16">Zn</strain>
    </source>
</reference>
<keyword evidence="16" id="KW-1185">Reference proteome</keyword>
<evidence type="ECO:0000256" key="8">
    <source>
        <dbReference type="ARBA" id="ARBA00022801"/>
    </source>
</evidence>
<comment type="subcellular location">
    <subcellularLocation>
        <location evidence="2">Secreted</location>
    </subcellularLocation>
</comment>
<evidence type="ECO:0000256" key="2">
    <source>
        <dbReference type="ARBA" id="ARBA00004613"/>
    </source>
</evidence>
<evidence type="ECO:0000313" key="16">
    <source>
        <dbReference type="Proteomes" id="UP000054321"/>
    </source>
</evidence>
<dbReference type="InterPro" id="IPR041625">
    <property type="entry name" value="Beta-mannosidase_Ig"/>
</dbReference>
<evidence type="ECO:0000259" key="13">
    <source>
        <dbReference type="Pfam" id="PF17753"/>
    </source>
</evidence>
<dbReference type="GO" id="GO:0005576">
    <property type="term" value="C:extracellular region"/>
    <property type="evidence" value="ECO:0007669"/>
    <property type="project" value="UniProtKB-SubCell"/>
</dbReference>
<comment type="subunit">
    <text evidence="4">Homodimer.</text>
</comment>
<dbReference type="SUPFAM" id="SSF51445">
    <property type="entry name" value="(Trans)glycosidases"/>
    <property type="match status" value="1"/>
</dbReference>
<protein>
    <recommendedName>
        <fullName evidence="6">Beta-mannosidase A</fullName>
        <ecNumber evidence="5">3.2.1.25</ecNumber>
    </recommendedName>
    <alternativeName>
        <fullName evidence="11">Mannanase A</fullName>
    </alternativeName>
</protein>
<keyword evidence="12" id="KW-0732">Signal</keyword>
<comment type="similarity">
    <text evidence="3">Belongs to the glycosyl hydrolase 2 family. Beta-mannosidase A subfamily.</text>
</comment>
<dbReference type="EMBL" id="KN832870">
    <property type="protein sequence ID" value="KIN08301.1"/>
    <property type="molecule type" value="Genomic_DNA"/>
</dbReference>
<dbReference type="Gene3D" id="2.60.40.10">
    <property type="entry name" value="Immunoglobulins"/>
    <property type="match status" value="3"/>
</dbReference>
<proteinExistence type="inferred from homology"/>
<dbReference type="Pfam" id="PF17753">
    <property type="entry name" value="Ig_mannosidase"/>
    <property type="match status" value="1"/>
</dbReference>
<keyword evidence="7" id="KW-0964">Secreted</keyword>
<dbReference type="UniPathway" id="UPA00280"/>
<feature type="signal peptide" evidence="12">
    <location>
        <begin position="1"/>
        <end position="20"/>
    </location>
</feature>
<dbReference type="InterPro" id="IPR054593">
    <property type="entry name" value="Beta-mannosidase-like_N2"/>
</dbReference>
<evidence type="ECO:0000259" key="14">
    <source>
        <dbReference type="Pfam" id="PF22666"/>
    </source>
</evidence>
<evidence type="ECO:0000256" key="9">
    <source>
        <dbReference type="ARBA" id="ARBA00023180"/>
    </source>
</evidence>
<feature type="domain" description="Beta-mannosidase-like galactose-binding" evidence="14">
    <location>
        <begin position="31"/>
        <end position="199"/>
    </location>
</feature>
<dbReference type="OrthoDB" id="2866996at2759"/>
<dbReference type="GO" id="GO:0006516">
    <property type="term" value="P:glycoprotein catabolic process"/>
    <property type="evidence" value="ECO:0007669"/>
    <property type="project" value="TreeGrafter"/>
</dbReference>
<dbReference type="Proteomes" id="UP000054321">
    <property type="component" value="Unassembled WGS sequence"/>
</dbReference>
<evidence type="ECO:0000256" key="6">
    <source>
        <dbReference type="ARBA" id="ARBA00021795"/>
    </source>
</evidence>
<keyword evidence="10" id="KW-0326">Glycosidase</keyword>
<dbReference type="Gene3D" id="2.60.120.260">
    <property type="entry name" value="Galactose-binding domain-like"/>
    <property type="match status" value="1"/>
</dbReference>
<dbReference type="Pfam" id="PF22666">
    <property type="entry name" value="Glyco_hydro_2_N2"/>
    <property type="match status" value="1"/>
</dbReference>
<evidence type="ECO:0000256" key="1">
    <source>
        <dbReference type="ARBA" id="ARBA00000829"/>
    </source>
</evidence>
<dbReference type="PANTHER" id="PTHR43730:SF5">
    <property type="entry name" value="BETA-MANNOSIDASE A"/>
    <property type="match status" value="1"/>
</dbReference>
<dbReference type="EC" id="3.2.1.25" evidence="5"/>
<evidence type="ECO:0000256" key="4">
    <source>
        <dbReference type="ARBA" id="ARBA00011738"/>
    </source>
</evidence>
<name>A0A0C3HJ96_OIDMZ</name>
<feature type="domain" description="Beta-mannosidase Ig-fold" evidence="13">
    <location>
        <begin position="875"/>
        <end position="948"/>
    </location>
</feature>
<dbReference type="InParanoid" id="A0A0C3HJ96"/>
<dbReference type="SUPFAM" id="SSF49303">
    <property type="entry name" value="beta-Galactosidase/glucuronidase domain"/>
    <property type="match status" value="1"/>
</dbReference>
<dbReference type="AlphaFoldDB" id="A0A0C3HJ96"/>
<evidence type="ECO:0000256" key="11">
    <source>
        <dbReference type="ARBA" id="ARBA00031061"/>
    </source>
</evidence>
<dbReference type="InterPro" id="IPR013783">
    <property type="entry name" value="Ig-like_fold"/>
</dbReference>
<dbReference type="STRING" id="913774.A0A0C3HJ96"/>
<comment type="catalytic activity">
    <reaction evidence="1">
        <text>Hydrolysis of terminal, non-reducing beta-D-mannose residues in beta-D-mannosides.</text>
        <dbReference type="EC" id="3.2.1.25"/>
    </reaction>
</comment>
<evidence type="ECO:0000313" key="15">
    <source>
        <dbReference type="EMBL" id="KIN08301.1"/>
    </source>
</evidence>
<sequence length="951" mass="106769">MSRPLFILLAISWIAQSVFAQQTFNLSQLQWHLTNSYGNVSIPASFPSQIHLDLYAAGIIGDPLYGMGDFDQLWVQRANWTYSTILSGLDTPLPSSVWLVFEGLDTFTHIELCGQEVANTDNQFRQFFFEVSSIILQCQSELTLSLNFGSASAIVLDIAKTGDGKLIILTFTGKIYMRKEQSDFGWDWSPAFAPAGPWKQAFLIQLSTAAPLYIHNALVDIYREGQMNNLPPDQTKPFVFNASLDFFGDLPTGSSLYLELKDSSNKTITETQLDGISHNNETITGHTTIDSEMVELWWPNGFGSQPLYYATITIRDVNLDPFAVVQRRVGFRTVVLNLTPISNDQLALGIAPGSNWHFEVNGHEIYAKGSNMVPPDVFWARVNETKIRQLFNSVVMANQNMLRVWSSGAYLPNFAYDIADEMGILLWSEFEFSDAEYPTDPSYLANYEAEAYYNIRRVGHHPSLALWAGGNELEAIELAFFFNPTNPGTVLKQYQLVFEELLIKCVYANVKSISYIPSSTYNGYLSLDFDSIRPQLPRYNNRSSPDALYADTDAYSDNAATAFDINSYPVGRFADEFGIISMPSLESWQEVIPEDQLSFDSAQVLHRNRHYPFGASGSDDDLSRAGIAVMTDGVKLWYPRPYKSDPVANFSAWAWSTQVYQADYYAHQLAFYRRGSGMRERQLGVLYWQLEDLWVAPTWSSIEANGRHKVLYYSAKDIYEPVIIFPYLNDTTQKLEVWVTSDQWESISGVAQFSWFDLAGNELLLPGDSQSGEAGTNTSSFETSFNVGPINSTRVLTYNNISALFQTTGTTSISAVSINNAQPWRGSSQQSQYTHTYWFHPTSLANCDLLDPGLNLTRGQLQADSGDNSPNKGTASQQSVTFTVTAQKAVAAWVWLDYSSSQVQGLFDNNGFWLNKAESINVTFMVYNDWTGDGSWINSVVVRSLYDNLVD</sequence>
<dbReference type="HOGENOM" id="CLU_005015_3_0_1"/>
<dbReference type="InterPro" id="IPR036156">
    <property type="entry name" value="Beta-gal/glucu_dom_sf"/>
</dbReference>
<feature type="chain" id="PRO_5002165132" description="Beta-mannosidase A" evidence="12">
    <location>
        <begin position="21"/>
        <end position="951"/>
    </location>
</feature>
<keyword evidence="8 15" id="KW-0378">Hydrolase</keyword>
<dbReference type="InterPro" id="IPR008979">
    <property type="entry name" value="Galactose-bd-like_sf"/>
</dbReference>
<dbReference type="Gene3D" id="3.20.20.80">
    <property type="entry name" value="Glycosidases"/>
    <property type="match status" value="1"/>
</dbReference>
<organism evidence="15 16">
    <name type="scientific">Oidiodendron maius (strain Zn)</name>
    <dbReference type="NCBI Taxonomy" id="913774"/>
    <lineage>
        <taxon>Eukaryota</taxon>
        <taxon>Fungi</taxon>
        <taxon>Dikarya</taxon>
        <taxon>Ascomycota</taxon>
        <taxon>Pezizomycotina</taxon>
        <taxon>Leotiomycetes</taxon>
        <taxon>Leotiomycetes incertae sedis</taxon>
        <taxon>Myxotrichaceae</taxon>
        <taxon>Oidiodendron</taxon>
    </lineage>
</organism>
<evidence type="ECO:0000256" key="3">
    <source>
        <dbReference type="ARBA" id="ARBA00007483"/>
    </source>
</evidence>
<evidence type="ECO:0000256" key="10">
    <source>
        <dbReference type="ARBA" id="ARBA00023295"/>
    </source>
</evidence>
<accession>A0A0C3HJ96</accession>
<reference evidence="15 16" key="1">
    <citation type="submission" date="2014-04" db="EMBL/GenBank/DDBJ databases">
        <authorList>
            <consortium name="DOE Joint Genome Institute"/>
            <person name="Kuo A."/>
            <person name="Martino E."/>
            <person name="Perotto S."/>
            <person name="Kohler A."/>
            <person name="Nagy L.G."/>
            <person name="Floudas D."/>
            <person name="Copeland A."/>
            <person name="Barry K.W."/>
            <person name="Cichocki N."/>
            <person name="Veneault-Fourrey C."/>
            <person name="LaButti K."/>
            <person name="Lindquist E.A."/>
            <person name="Lipzen A."/>
            <person name="Lundell T."/>
            <person name="Morin E."/>
            <person name="Murat C."/>
            <person name="Sun H."/>
            <person name="Tunlid A."/>
            <person name="Henrissat B."/>
            <person name="Grigoriev I.V."/>
            <person name="Hibbett D.S."/>
            <person name="Martin F."/>
            <person name="Nordberg H.P."/>
            <person name="Cantor M.N."/>
            <person name="Hua S.X."/>
        </authorList>
    </citation>
    <scope>NUCLEOTIDE SEQUENCE [LARGE SCALE GENOMIC DNA]</scope>
    <source>
        <strain evidence="15 16">Zn</strain>
    </source>
</reference>
<dbReference type="SUPFAM" id="SSF49785">
    <property type="entry name" value="Galactose-binding domain-like"/>
    <property type="match status" value="1"/>
</dbReference>
<evidence type="ECO:0000256" key="7">
    <source>
        <dbReference type="ARBA" id="ARBA00022525"/>
    </source>
</evidence>
<dbReference type="PANTHER" id="PTHR43730">
    <property type="entry name" value="BETA-MANNOSIDASE"/>
    <property type="match status" value="1"/>
</dbReference>
<dbReference type="InterPro" id="IPR050887">
    <property type="entry name" value="Beta-mannosidase_GH2"/>
</dbReference>
<evidence type="ECO:0000256" key="5">
    <source>
        <dbReference type="ARBA" id="ARBA00012754"/>
    </source>
</evidence>
<gene>
    <name evidence="15" type="ORF">OIDMADRAFT_110339</name>
</gene>